<evidence type="ECO:0000313" key="3">
    <source>
        <dbReference type="Proteomes" id="UP000266841"/>
    </source>
</evidence>
<dbReference type="EMBL" id="AGNL01007545">
    <property type="protein sequence ID" value="EJK71178.1"/>
    <property type="molecule type" value="Genomic_DNA"/>
</dbReference>
<comment type="caution">
    <text evidence="2">The sequence shown here is derived from an EMBL/GenBank/DDBJ whole genome shotgun (WGS) entry which is preliminary data.</text>
</comment>
<accession>K0SXM8</accession>
<keyword evidence="3" id="KW-1185">Reference proteome</keyword>
<proteinExistence type="predicted"/>
<protein>
    <submittedName>
        <fullName evidence="2">Uncharacterized protein</fullName>
    </submittedName>
</protein>
<feature type="compositionally biased region" description="Acidic residues" evidence="1">
    <location>
        <begin position="188"/>
        <end position="205"/>
    </location>
</feature>
<sequence>MPETLSANQSCVPGNDLTLAYTDLVKVLEASHVDVVTVKMFGMKADLSWGQDMILSVRSHDPKSRILIDFGVSVPSGLMHWPWLGGFVSKNNLPLDPDTGRLVEPHITLSRLFNPKKVNETSVAGECLKAETLPIYMPAQAEFFALGSKERPGNTNDPGFFGTVRLDFCKGVAESLSSGDLSSRKDDDDFNEDDTDSDEDDDSGDELDHPVNNNDSSKEESGSTHLVAIPMKVKVYSNSHHTFVNSVRASDIHNMDKVAKMRRFLANLEKWAHCLINHVNAEYCLRLETTAIIPADFEPDSPFFEDARDMQCAEFFRNFFDTTQQILGCVEYAQLPAKHIGQSMIRVIEYAKSKQVPPSLCAFTGNDKNAVTTEMRNFAYVIAMSCGIGTDKSSKIVARGYSSLSGRNSFLWLLTEVWRHILQRDPYCLANDPFINSKVYPQTPTPETVGQEELRCMADPLIPPGISARRICLYKCPPFLLAQDDLDP</sequence>
<dbReference type="Proteomes" id="UP000266841">
    <property type="component" value="Unassembled WGS sequence"/>
</dbReference>
<name>K0SXM8_THAOC</name>
<dbReference type="AlphaFoldDB" id="K0SXM8"/>
<evidence type="ECO:0000313" key="2">
    <source>
        <dbReference type="EMBL" id="EJK71178.1"/>
    </source>
</evidence>
<evidence type="ECO:0000256" key="1">
    <source>
        <dbReference type="SAM" id="MobiDB-lite"/>
    </source>
</evidence>
<feature type="region of interest" description="Disordered" evidence="1">
    <location>
        <begin position="177"/>
        <end position="223"/>
    </location>
</feature>
<gene>
    <name evidence="2" type="ORF">THAOC_07408</name>
</gene>
<organism evidence="2 3">
    <name type="scientific">Thalassiosira oceanica</name>
    <name type="common">Marine diatom</name>
    <dbReference type="NCBI Taxonomy" id="159749"/>
    <lineage>
        <taxon>Eukaryota</taxon>
        <taxon>Sar</taxon>
        <taxon>Stramenopiles</taxon>
        <taxon>Ochrophyta</taxon>
        <taxon>Bacillariophyta</taxon>
        <taxon>Coscinodiscophyceae</taxon>
        <taxon>Thalassiosirophycidae</taxon>
        <taxon>Thalassiosirales</taxon>
        <taxon>Thalassiosiraceae</taxon>
        <taxon>Thalassiosira</taxon>
    </lineage>
</organism>
<reference evidence="2 3" key="1">
    <citation type="journal article" date="2012" name="Genome Biol.">
        <title>Genome and low-iron response of an oceanic diatom adapted to chronic iron limitation.</title>
        <authorList>
            <person name="Lommer M."/>
            <person name="Specht M."/>
            <person name="Roy A.S."/>
            <person name="Kraemer L."/>
            <person name="Andreson R."/>
            <person name="Gutowska M.A."/>
            <person name="Wolf J."/>
            <person name="Bergner S.V."/>
            <person name="Schilhabel M.B."/>
            <person name="Klostermeier U.C."/>
            <person name="Beiko R.G."/>
            <person name="Rosenstiel P."/>
            <person name="Hippler M."/>
            <person name="Laroche J."/>
        </authorList>
    </citation>
    <scope>NUCLEOTIDE SEQUENCE [LARGE SCALE GENOMIC DNA]</scope>
    <source>
        <strain evidence="2 3">CCMP1005</strain>
    </source>
</reference>
<feature type="non-terminal residue" evidence="2">
    <location>
        <position position="488"/>
    </location>
</feature>